<feature type="transmembrane region" description="Helical" evidence="1">
    <location>
        <begin position="15"/>
        <end position="35"/>
    </location>
</feature>
<reference evidence="2 3" key="1">
    <citation type="submission" date="2018-11" db="EMBL/GenBank/DDBJ databases">
        <authorList>
            <consortium name="Pathogen Informatics"/>
        </authorList>
    </citation>
    <scope>NUCLEOTIDE SEQUENCE [LARGE SCALE GENOMIC DNA]</scope>
</reference>
<evidence type="ECO:0000313" key="2">
    <source>
        <dbReference type="EMBL" id="VDO12513.1"/>
    </source>
</evidence>
<gene>
    <name evidence="2" type="ORF">BTMF_LOCUS2413</name>
</gene>
<keyword evidence="3" id="KW-1185">Reference proteome</keyword>
<protein>
    <submittedName>
        <fullName evidence="2">Uncharacterized protein</fullName>
    </submittedName>
</protein>
<dbReference type="AlphaFoldDB" id="A0A3P7TXC9"/>
<name>A0A3P7TXC9_9BILA</name>
<proteinExistence type="predicted"/>
<dbReference type="Proteomes" id="UP000280834">
    <property type="component" value="Unassembled WGS sequence"/>
</dbReference>
<organism evidence="2 3">
    <name type="scientific">Brugia timori</name>
    <dbReference type="NCBI Taxonomy" id="42155"/>
    <lineage>
        <taxon>Eukaryota</taxon>
        <taxon>Metazoa</taxon>
        <taxon>Ecdysozoa</taxon>
        <taxon>Nematoda</taxon>
        <taxon>Chromadorea</taxon>
        <taxon>Rhabditida</taxon>
        <taxon>Spirurina</taxon>
        <taxon>Spiruromorpha</taxon>
        <taxon>Filarioidea</taxon>
        <taxon>Onchocercidae</taxon>
        <taxon>Brugia</taxon>
    </lineage>
</organism>
<dbReference type="EMBL" id="UZAG01001977">
    <property type="protein sequence ID" value="VDO12513.1"/>
    <property type="molecule type" value="Genomic_DNA"/>
</dbReference>
<keyword evidence="1" id="KW-1133">Transmembrane helix</keyword>
<sequence>MVEIFGEAARIPSKIFINCYFLFIYAMLPTVHFVYNTETRNVTKHYLYHLLHLRIDALKRTKPLGNIPKCDG</sequence>
<evidence type="ECO:0000256" key="1">
    <source>
        <dbReference type="SAM" id="Phobius"/>
    </source>
</evidence>
<keyword evidence="1" id="KW-0472">Membrane</keyword>
<accession>A0A3P7TXC9</accession>
<keyword evidence="1" id="KW-0812">Transmembrane</keyword>
<evidence type="ECO:0000313" key="3">
    <source>
        <dbReference type="Proteomes" id="UP000280834"/>
    </source>
</evidence>